<reference evidence="2 3" key="1">
    <citation type="journal article" date="2010" name="Microb. Ecol.">
        <title>Comparative genome analysis of Prevotella ruminicola and Prevotella bryantii: insights into their environmental niche.</title>
        <authorList>
            <consortium name="North American Consortium for Rumen Bacteria"/>
            <person name="Purushe J."/>
            <person name="Fouts D.E."/>
            <person name="Morrison M."/>
            <person name="White B.A."/>
            <person name="Mackie R.I."/>
            <person name="Coutinho P.M."/>
            <person name="Henrissat B."/>
            <person name="Nelson K.E."/>
        </authorList>
    </citation>
    <scope>NUCLEOTIDE SEQUENCE [LARGE SCALE GENOMIC DNA]</scope>
    <source>
        <strain evidence="2 3">B14</strain>
    </source>
</reference>
<keyword evidence="2" id="KW-0808">Transferase</keyword>
<dbReference type="GO" id="GO:0016747">
    <property type="term" value="F:acyltransferase activity, transferring groups other than amino-acyl groups"/>
    <property type="evidence" value="ECO:0007669"/>
    <property type="project" value="InterPro"/>
</dbReference>
<dbReference type="Proteomes" id="UP000004524">
    <property type="component" value="Unassembled WGS sequence"/>
</dbReference>
<dbReference type="InterPro" id="IPR052734">
    <property type="entry name" value="Nod_factor_acetyltransferase"/>
</dbReference>
<dbReference type="PANTHER" id="PTHR37312:SF1">
    <property type="entry name" value="MEMBRANE-BOUND ACYLTRANSFERASE YKRP-RELATED"/>
    <property type="match status" value="1"/>
</dbReference>
<organism evidence="2 3">
    <name type="scientific">Segatella baroniae B14</name>
    <dbReference type="NCBI Taxonomy" id="752555"/>
    <lineage>
        <taxon>Bacteria</taxon>
        <taxon>Pseudomonadati</taxon>
        <taxon>Bacteroidota</taxon>
        <taxon>Bacteroidia</taxon>
        <taxon>Bacteroidales</taxon>
        <taxon>Prevotellaceae</taxon>
        <taxon>Segatella</taxon>
    </lineage>
</organism>
<gene>
    <name evidence="2" type="ORF">PBR_2431</name>
</gene>
<evidence type="ECO:0000313" key="3">
    <source>
        <dbReference type="Proteomes" id="UP000004524"/>
    </source>
</evidence>
<dbReference type="PANTHER" id="PTHR37312">
    <property type="entry name" value="MEMBRANE-BOUND ACYLTRANSFERASE YKRP-RELATED"/>
    <property type="match status" value="1"/>
</dbReference>
<dbReference type="AlphaFoldDB" id="D8DUN2"/>
<sequence length="322" mass="37438">MDMKKRLYWIDNLKFLAIFLVVVGHLPMHQEERNFIYQFHMPLFFIISGYLYKLRPLKEEAELVYKRLLIPYIGFSLIGVFWCAITKHYNVIKLILGLLVGENYDTSYWYIPCQPLWFLIALIWIRLASSLNSMIVWLFDFILIICYSMLLSHGGNNMLFSIDSAILAMPFFGFGYFIQKQNYLLKLAILPTSIVFLSACAITILLTKTGNHIDISNGNYGNNIFVFYIYNFMFGYSIMAIFSLFFNKSIPVLRKYNSGMIAIVGLHQILEFFILYHQPFIKYNGGAISNLEAFTISLVTLAILYPIIIIIKRYSPILLGNR</sequence>
<dbReference type="InterPro" id="IPR002656">
    <property type="entry name" value="Acyl_transf_3_dom"/>
</dbReference>
<protein>
    <submittedName>
        <fullName evidence="2">Putative O-actetyl transferase related protein</fullName>
    </submittedName>
</protein>
<keyword evidence="3" id="KW-1185">Reference proteome</keyword>
<dbReference type="EMBL" id="ADWO01000022">
    <property type="protein sequence ID" value="EFI72886.1"/>
    <property type="molecule type" value="Genomic_DNA"/>
</dbReference>
<feature type="domain" description="Acyltransferase 3" evidence="1">
    <location>
        <begin position="8"/>
        <end position="308"/>
    </location>
</feature>
<dbReference type="Pfam" id="PF01757">
    <property type="entry name" value="Acyl_transf_3"/>
    <property type="match status" value="1"/>
</dbReference>
<evidence type="ECO:0000313" key="2">
    <source>
        <dbReference type="EMBL" id="EFI72886.1"/>
    </source>
</evidence>
<evidence type="ECO:0000259" key="1">
    <source>
        <dbReference type="Pfam" id="PF01757"/>
    </source>
</evidence>
<accession>D8DUN2</accession>
<proteinExistence type="predicted"/>
<comment type="caution">
    <text evidence="2">The sequence shown here is derived from an EMBL/GenBank/DDBJ whole genome shotgun (WGS) entry which is preliminary data.</text>
</comment>
<dbReference type="OrthoDB" id="9816048at2"/>
<name>D8DUN2_9BACT</name>